<gene>
    <name evidence="7" type="ORF">ACFQMG_02470</name>
</gene>
<comment type="caution">
    <text evidence="7">The sequence shown here is derived from an EMBL/GenBank/DDBJ whole genome shotgun (WGS) entry which is preliminary data.</text>
</comment>
<keyword evidence="1 3" id="KW-0547">Nucleotide-binding</keyword>
<accession>A0ABW2FQ27</accession>
<keyword evidence="8" id="KW-1185">Reference proteome</keyword>
<feature type="region of interest" description="Disordered" evidence="4">
    <location>
        <begin position="221"/>
        <end position="248"/>
    </location>
</feature>
<feature type="domain" description="FtsK" evidence="6">
    <location>
        <begin position="266"/>
        <end position="445"/>
    </location>
</feature>
<dbReference type="SUPFAM" id="SSF52540">
    <property type="entry name" value="P-loop containing nucleoside triphosphate hydrolases"/>
    <property type="match status" value="1"/>
</dbReference>
<organism evidence="7 8">
    <name type="scientific">Kitasatospora paranensis</name>
    <dbReference type="NCBI Taxonomy" id="258053"/>
    <lineage>
        <taxon>Bacteria</taxon>
        <taxon>Bacillati</taxon>
        <taxon>Actinomycetota</taxon>
        <taxon>Actinomycetes</taxon>
        <taxon>Kitasatosporales</taxon>
        <taxon>Streptomycetaceae</taxon>
        <taxon>Kitasatospora</taxon>
    </lineage>
</organism>
<evidence type="ECO:0000256" key="3">
    <source>
        <dbReference type="PROSITE-ProRule" id="PRU00289"/>
    </source>
</evidence>
<dbReference type="Proteomes" id="UP001596435">
    <property type="component" value="Unassembled WGS sequence"/>
</dbReference>
<feature type="transmembrane region" description="Helical" evidence="5">
    <location>
        <begin position="36"/>
        <end position="54"/>
    </location>
</feature>
<keyword evidence="5" id="KW-0472">Membrane</keyword>
<dbReference type="InterPro" id="IPR050206">
    <property type="entry name" value="FtsK/SpoIIIE/SftA"/>
</dbReference>
<keyword evidence="5" id="KW-0812">Transmembrane</keyword>
<evidence type="ECO:0000313" key="8">
    <source>
        <dbReference type="Proteomes" id="UP001596435"/>
    </source>
</evidence>
<dbReference type="PANTHER" id="PTHR22683">
    <property type="entry name" value="SPORULATION PROTEIN RELATED"/>
    <property type="match status" value="1"/>
</dbReference>
<feature type="binding site" evidence="3">
    <location>
        <begin position="282"/>
        <end position="289"/>
    </location>
    <ligand>
        <name>ATP</name>
        <dbReference type="ChEBI" id="CHEBI:30616"/>
    </ligand>
</feature>
<dbReference type="PROSITE" id="PS50901">
    <property type="entry name" value="FTSK"/>
    <property type="match status" value="1"/>
</dbReference>
<evidence type="ECO:0000256" key="4">
    <source>
        <dbReference type="SAM" id="MobiDB-lite"/>
    </source>
</evidence>
<evidence type="ECO:0000256" key="2">
    <source>
        <dbReference type="ARBA" id="ARBA00022840"/>
    </source>
</evidence>
<sequence length="526" mass="56476">MSKSIHPKLKTAVLLVAAVWLVYSTAVAHLGSLGGVLVLALCVAGPAGVLVYRAKSLRSRIRRGWPDLTYALGLWQQAPLPRFDAPYEYVWPRIARVRRHPGGLDVLIGLLPGQVPDQVAQHAQGIAHAWRVHRVEVASPRRGVVVLRAWTVDPLAEPFTSAGRTAPTVTRPPLGKRLRGWWDGLATLVRRARFHLRALARRARTAAASAWAASALELPGAGRRPSALASGGTAGRRGGGGEGAAAEPVGASAGWASVEIGTREDGSPWRLRLHGTHVLVAGVTGAGKGSVLWGIVRKLLPAVAAGLVQIWALDPKRMELSFGVGLFAKYASDPERMVELLEDAVERMQERARSFAGRVRSHTPTPDSPFVVVLVDELAFLTAYQPDRDLRRRAEAAIATLTSQGRSVGFCLVGALQDPRKEVINLRNLFPDRVALRMDEAAQVDMVLGSGARDRGAYADLISPDPHTGAGVGYVRNEGQPEPVRVRAAYVPDAEISALVSQFGPDRSIYVVSSPLDNNPEGGDRP</sequence>
<dbReference type="RefSeq" id="WP_345707400.1">
    <property type="nucleotide sequence ID" value="NZ_BAABKV010000001.1"/>
</dbReference>
<dbReference type="Pfam" id="PF01580">
    <property type="entry name" value="FtsK_SpoIIIE"/>
    <property type="match status" value="1"/>
</dbReference>
<name>A0ABW2FQ27_9ACTN</name>
<feature type="compositionally biased region" description="Gly residues" evidence="4">
    <location>
        <begin position="232"/>
        <end position="243"/>
    </location>
</feature>
<dbReference type="PANTHER" id="PTHR22683:SF41">
    <property type="entry name" value="DNA TRANSLOCASE FTSK"/>
    <property type="match status" value="1"/>
</dbReference>
<reference evidence="8" key="1">
    <citation type="journal article" date="2019" name="Int. J. Syst. Evol. Microbiol.">
        <title>The Global Catalogue of Microorganisms (GCM) 10K type strain sequencing project: providing services to taxonomists for standard genome sequencing and annotation.</title>
        <authorList>
            <consortium name="The Broad Institute Genomics Platform"/>
            <consortium name="The Broad Institute Genome Sequencing Center for Infectious Disease"/>
            <person name="Wu L."/>
            <person name="Ma J."/>
        </authorList>
    </citation>
    <scope>NUCLEOTIDE SEQUENCE [LARGE SCALE GENOMIC DNA]</scope>
    <source>
        <strain evidence="8">CGMCC 1.12859</strain>
    </source>
</reference>
<evidence type="ECO:0000313" key="7">
    <source>
        <dbReference type="EMBL" id="MFC7178425.1"/>
    </source>
</evidence>
<dbReference type="InterPro" id="IPR027417">
    <property type="entry name" value="P-loop_NTPase"/>
</dbReference>
<evidence type="ECO:0000256" key="5">
    <source>
        <dbReference type="SAM" id="Phobius"/>
    </source>
</evidence>
<dbReference type="Gene3D" id="3.40.50.300">
    <property type="entry name" value="P-loop containing nucleotide triphosphate hydrolases"/>
    <property type="match status" value="1"/>
</dbReference>
<evidence type="ECO:0000256" key="1">
    <source>
        <dbReference type="ARBA" id="ARBA00022741"/>
    </source>
</evidence>
<evidence type="ECO:0000259" key="6">
    <source>
        <dbReference type="PROSITE" id="PS50901"/>
    </source>
</evidence>
<proteinExistence type="predicted"/>
<dbReference type="InterPro" id="IPR002543">
    <property type="entry name" value="FtsK_dom"/>
</dbReference>
<keyword evidence="5" id="KW-1133">Transmembrane helix</keyword>
<dbReference type="EMBL" id="JBHTAJ010000003">
    <property type="protein sequence ID" value="MFC7178425.1"/>
    <property type="molecule type" value="Genomic_DNA"/>
</dbReference>
<protein>
    <submittedName>
        <fullName evidence="7">FtsK/SpoIIIE domain-containing protein</fullName>
    </submittedName>
</protein>
<keyword evidence="2 3" id="KW-0067">ATP-binding</keyword>